<gene>
    <name evidence="2" type="ORF">V5F32_22155</name>
</gene>
<sequence>MRQPQSCRATRHGPLVSIVSLSAVLAGTLFGLDAACADPVPLPTVDFALSADLRRGGSMDLAHSQGKMRVEMTKPNVPGSIVGIIDLRARRMVVRTPNLPNMAVEMELPPEYALGALSGSGLRVGESQVAGEACDLWKLDAPAGAVGGVALGPTTACITPDGIALRTEVEVQGKKQTVFEALKLTRAPQDPKLFQLPSGVQVIKVPKGKIGSALGLPNLGAPLLDLAPKP</sequence>
<protein>
    <recommendedName>
        <fullName evidence="4">DUF4412 domain-containing protein</fullName>
    </recommendedName>
</protein>
<evidence type="ECO:0000313" key="2">
    <source>
        <dbReference type="EMBL" id="MFG1374893.1"/>
    </source>
</evidence>
<dbReference type="RefSeq" id="WP_393994460.1">
    <property type="nucleotide sequence ID" value="NZ_JBAFVH010000017.1"/>
</dbReference>
<feature type="chain" id="PRO_5045577217" description="DUF4412 domain-containing protein" evidence="1">
    <location>
        <begin position="32"/>
        <end position="230"/>
    </location>
</feature>
<comment type="caution">
    <text evidence="2">The sequence shown here is derived from an EMBL/GenBank/DDBJ whole genome shotgun (WGS) entry which is preliminary data.</text>
</comment>
<accession>A0ABW7A1N0</accession>
<organism evidence="2 3">
    <name type="scientific">Xanthobacter oligotrophicus</name>
    <dbReference type="NCBI Taxonomy" id="2607286"/>
    <lineage>
        <taxon>Bacteria</taxon>
        <taxon>Pseudomonadati</taxon>
        <taxon>Pseudomonadota</taxon>
        <taxon>Alphaproteobacteria</taxon>
        <taxon>Hyphomicrobiales</taxon>
        <taxon>Xanthobacteraceae</taxon>
        <taxon>Xanthobacter</taxon>
    </lineage>
</organism>
<feature type="signal peptide" evidence="1">
    <location>
        <begin position="1"/>
        <end position="31"/>
    </location>
</feature>
<evidence type="ECO:0000256" key="1">
    <source>
        <dbReference type="SAM" id="SignalP"/>
    </source>
</evidence>
<reference evidence="2 3" key="1">
    <citation type="submission" date="2024-02" db="EMBL/GenBank/DDBJ databases">
        <title>Expansion and revision of Xanthobacter and proposal of Roseixanthobacter gen. nov.</title>
        <authorList>
            <person name="Soltysiak M.P.M."/>
            <person name="Jalihal A."/>
            <person name="Ory A."/>
            <person name="Chrisophersen C."/>
            <person name="Lee A.D."/>
            <person name="Boulton J."/>
            <person name="Springer M."/>
        </authorList>
    </citation>
    <scope>NUCLEOTIDE SEQUENCE [LARGE SCALE GENOMIC DNA]</scope>
    <source>
        <strain evidence="2 3">23A</strain>
    </source>
</reference>
<keyword evidence="1" id="KW-0732">Signal</keyword>
<name>A0ABW7A1N0_9HYPH</name>
<evidence type="ECO:0000313" key="3">
    <source>
        <dbReference type="Proteomes" id="UP001604002"/>
    </source>
</evidence>
<evidence type="ECO:0008006" key="4">
    <source>
        <dbReference type="Google" id="ProtNLM"/>
    </source>
</evidence>
<keyword evidence="3" id="KW-1185">Reference proteome</keyword>
<dbReference type="EMBL" id="JBAFVH010000017">
    <property type="protein sequence ID" value="MFG1374893.1"/>
    <property type="molecule type" value="Genomic_DNA"/>
</dbReference>
<dbReference type="Proteomes" id="UP001604002">
    <property type="component" value="Unassembled WGS sequence"/>
</dbReference>
<proteinExistence type="predicted"/>